<dbReference type="Pfam" id="PF01850">
    <property type="entry name" value="PIN"/>
    <property type="match status" value="1"/>
</dbReference>
<protein>
    <recommendedName>
        <fullName evidence="8">PIN domain-containing protein</fullName>
    </recommendedName>
</protein>
<evidence type="ECO:0000256" key="5">
    <source>
        <dbReference type="ARBA" id="ARBA00022801"/>
    </source>
</evidence>
<reference evidence="9 10" key="1">
    <citation type="journal article" date="2016" name="Nat. Commun.">
        <title>Thousands of microbial genomes shed light on interconnected biogeochemical processes in an aquifer system.</title>
        <authorList>
            <person name="Anantharaman K."/>
            <person name="Brown C.T."/>
            <person name="Hug L.A."/>
            <person name="Sharon I."/>
            <person name="Castelle C.J."/>
            <person name="Probst A.J."/>
            <person name="Thomas B.C."/>
            <person name="Singh A."/>
            <person name="Wilkins M.J."/>
            <person name="Karaoz U."/>
            <person name="Brodie E.L."/>
            <person name="Williams K.H."/>
            <person name="Hubbard S.S."/>
            <person name="Banfield J.F."/>
        </authorList>
    </citation>
    <scope>NUCLEOTIDE SEQUENCE [LARGE SCALE GENOMIC DNA]</scope>
</reference>
<dbReference type="GO" id="GO:0046872">
    <property type="term" value="F:metal ion binding"/>
    <property type="evidence" value="ECO:0007669"/>
    <property type="project" value="UniProtKB-KW"/>
</dbReference>
<dbReference type="GO" id="GO:0016787">
    <property type="term" value="F:hydrolase activity"/>
    <property type="evidence" value="ECO:0007669"/>
    <property type="project" value="UniProtKB-KW"/>
</dbReference>
<evidence type="ECO:0000259" key="8">
    <source>
        <dbReference type="Pfam" id="PF01850"/>
    </source>
</evidence>
<dbReference type="EMBL" id="MFZF01000035">
    <property type="protein sequence ID" value="OGK15076.1"/>
    <property type="molecule type" value="Genomic_DNA"/>
</dbReference>
<dbReference type="InterPro" id="IPR002716">
    <property type="entry name" value="PIN_dom"/>
</dbReference>
<dbReference type="InterPro" id="IPR050556">
    <property type="entry name" value="Type_II_TA_system_RNase"/>
</dbReference>
<evidence type="ECO:0000256" key="7">
    <source>
        <dbReference type="ARBA" id="ARBA00038093"/>
    </source>
</evidence>
<proteinExistence type="inferred from homology"/>
<dbReference type="PANTHER" id="PTHR33653">
    <property type="entry name" value="RIBONUCLEASE VAPC2"/>
    <property type="match status" value="1"/>
</dbReference>
<dbReference type="Proteomes" id="UP000178372">
    <property type="component" value="Unassembled WGS sequence"/>
</dbReference>
<keyword evidence="5" id="KW-0378">Hydrolase</keyword>
<dbReference type="AlphaFoldDB" id="A0A1F7G8C6"/>
<dbReference type="GO" id="GO:0004518">
    <property type="term" value="F:nuclease activity"/>
    <property type="evidence" value="ECO:0007669"/>
    <property type="project" value="UniProtKB-KW"/>
</dbReference>
<gene>
    <name evidence="9" type="ORF">A2690_02265</name>
</gene>
<evidence type="ECO:0000256" key="1">
    <source>
        <dbReference type="ARBA" id="ARBA00001946"/>
    </source>
</evidence>
<keyword evidence="3" id="KW-0540">Nuclease</keyword>
<keyword evidence="2" id="KW-1277">Toxin-antitoxin system</keyword>
<evidence type="ECO:0000313" key="9">
    <source>
        <dbReference type="EMBL" id="OGK15076.1"/>
    </source>
</evidence>
<evidence type="ECO:0000313" key="10">
    <source>
        <dbReference type="Proteomes" id="UP000178372"/>
    </source>
</evidence>
<accession>A0A1F7G8C6</accession>
<comment type="cofactor">
    <cofactor evidence="1">
        <name>Mg(2+)</name>
        <dbReference type="ChEBI" id="CHEBI:18420"/>
    </cofactor>
</comment>
<keyword evidence="4" id="KW-0479">Metal-binding</keyword>
<comment type="similarity">
    <text evidence="7">Belongs to the PINc/VapC protein family.</text>
</comment>
<organism evidence="9 10">
    <name type="scientific">Candidatus Roizmanbacteria bacterium RIFCSPHIGHO2_01_FULL_39_12b</name>
    <dbReference type="NCBI Taxonomy" id="1802030"/>
    <lineage>
        <taxon>Bacteria</taxon>
        <taxon>Candidatus Roizmaniibacteriota</taxon>
    </lineage>
</organism>
<evidence type="ECO:0000256" key="6">
    <source>
        <dbReference type="ARBA" id="ARBA00022842"/>
    </source>
</evidence>
<dbReference type="SUPFAM" id="SSF88723">
    <property type="entry name" value="PIN domain-like"/>
    <property type="match status" value="1"/>
</dbReference>
<dbReference type="InterPro" id="IPR029060">
    <property type="entry name" value="PIN-like_dom_sf"/>
</dbReference>
<evidence type="ECO:0000256" key="4">
    <source>
        <dbReference type="ARBA" id="ARBA00022723"/>
    </source>
</evidence>
<dbReference type="Gene3D" id="3.40.50.1010">
    <property type="entry name" value="5'-nuclease"/>
    <property type="match status" value="1"/>
</dbReference>
<dbReference type="PANTHER" id="PTHR33653:SF1">
    <property type="entry name" value="RIBONUCLEASE VAPC2"/>
    <property type="match status" value="1"/>
</dbReference>
<name>A0A1F7G8C6_9BACT</name>
<evidence type="ECO:0000256" key="3">
    <source>
        <dbReference type="ARBA" id="ARBA00022722"/>
    </source>
</evidence>
<feature type="domain" description="PIN" evidence="8">
    <location>
        <begin position="3"/>
        <end position="122"/>
    </location>
</feature>
<sequence length="134" mass="15269">MKYLLDTDVIVNQLRGKKRIKEDVIVKGTAISIITFGELLYGAEKSTNKENSLIVINKFISDLQIDILGLNQEIMHIYAETKTFLETAGKRLDEFDLLIGATAIVYSLTITTLNLRHFKRIPNLRIAKDFLEKV</sequence>
<evidence type="ECO:0000256" key="2">
    <source>
        <dbReference type="ARBA" id="ARBA00022649"/>
    </source>
</evidence>
<keyword evidence="6" id="KW-0460">Magnesium</keyword>
<comment type="caution">
    <text evidence="9">The sequence shown here is derived from an EMBL/GenBank/DDBJ whole genome shotgun (WGS) entry which is preliminary data.</text>
</comment>